<protein>
    <recommendedName>
        <fullName evidence="3">Restriction endonuclease type IV Mrr domain-containing protein</fullName>
    </recommendedName>
</protein>
<evidence type="ECO:0000313" key="1">
    <source>
        <dbReference type="EMBL" id="MCL1630540.1"/>
    </source>
</evidence>
<name>A0ABT0M6P7_9BACL</name>
<organism evidence="1 2">
    <name type="scientific">Sporolactobacillus mangiferae</name>
    <dbReference type="NCBI Taxonomy" id="2940498"/>
    <lineage>
        <taxon>Bacteria</taxon>
        <taxon>Bacillati</taxon>
        <taxon>Bacillota</taxon>
        <taxon>Bacilli</taxon>
        <taxon>Bacillales</taxon>
        <taxon>Sporolactobacillaceae</taxon>
        <taxon>Sporolactobacillus</taxon>
    </lineage>
</organism>
<reference evidence="1 2" key="1">
    <citation type="submission" date="2022-05" db="EMBL/GenBank/DDBJ databases">
        <title>Sporolactobacillus sp nov CPB3-1, isolated from tree bark (Mangifera indica L.).</title>
        <authorList>
            <person name="Phuengjayaem S."/>
            <person name="Tanasupawat S."/>
        </authorList>
    </citation>
    <scope>NUCLEOTIDE SEQUENCE [LARGE SCALE GENOMIC DNA]</scope>
    <source>
        <strain evidence="1 2">CPB3-1</strain>
    </source>
</reference>
<proteinExistence type="predicted"/>
<evidence type="ECO:0008006" key="3">
    <source>
        <dbReference type="Google" id="ProtNLM"/>
    </source>
</evidence>
<sequence>MDHTGVANAVDRVYTEAPEDVQWIVQAKYWSKDKTNWQTIAGRLGVSMQKAVRINKALIFKTADITGLCHVIINTGNK</sequence>
<accession>A0ABT0M6P7</accession>
<gene>
    <name evidence="1" type="ORF">M3N64_01055</name>
</gene>
<evidence type="ECO:0000313" key="2">
    <source>
        <dbReference type="Proteomes" id="UP001203004"/>
    </source>
</evidence>
<dbReference type="RefSeq" id="WP_249095837.1">
    <property type="nucleotide sequence ID" value="NZ_JAMAST010000001.1"/>
</dbReference>
<dbReference type="EMBL" id="JAMAST010000001">
    <property type="protein sequence ID" value="MCL1630540.1"/>
    <property type="molecule type" value="Genomic_DNA"/>
</dbReference>
<dbReference type="Proteomes" id="UP001203004">
    <property type="component" value="Unassembled WGS sequence"/>
</dbReference>
<keyword evidence="2" id="KW-1185">Reference proteome</keyword>
<comment type="caution">
    <text evidence="1">The sequence shown here is derived from an EMBL/GenBank/DDBJ whole genome shotgun (WGS) entry which is preliminary data.</text>
</comment>